<dbReference type="EC" id="3.4.21.89" evidence="1"/>
<dbReference type="NCBIfam" id="TIGR02228">
    <property type="entry name" value="sigpep_I_arch"/>
    <property type="match status" value="1"/>
</dbReference>
<dbReference type="EMBL" id="BMCU01000001">
    <property type="protein sequence ID" value="GGF98149.1"/>
    <property type="molecule type" value="Genomic_DNA"/>
</dbReference>
<dbReference type="CDD" id="cd06462">
    <property type="entry name" value="Peptidase_S24_S26"/>
    <property type="match status" value="1"/>
</dbReference>
<proteinExistence type="predicted"/>
<dbReference type="RefSeq" id="WP_188543560.1">
    <property type="nucleotide sequence ID" value="NZ_BMCU01000001.1"/>
</dbReference>
<keyword evidence="3" id="KW-0812">Transmembrane</keyword>
<feature type="compositionally biased region" description="Low complexity" evidence="2">
    <location>
        <begin position="339"/>
        <end position="396"/>
    </location>
</feature>
<dbReference type="GO" id="GO:0004252">
    <property type="term" value="F:serine-type endopeptidase activity"/>
    <property type="evidence" value="ECO:0007669"/>
    <property type="project" value="UniProtKB-UniRule"/>
</dbReference>
<dbReference type="GO" id="GO:0006465">
    <property type="term" value="P:signal peptide processing"/>
    <property type="evidence" value="ECO:0007669"/>
    <property type="project" value="UniProtKB-UniRule"/>
</dbReference>
<keyword evidence="3" id="KW-0472">Membrane</keyword>
<evidence type="ECO:0000256" key="2">
    <source>
        <dbReference type="SAM" id="MobiDB-lite"/>
    </source>
</evidence>
<feature type="compositionally biased region" description="Pro residues" evidence="2">
    <location>
        <begin position="397"/>
        <end position="411"/>
    </location>
</feature>
<organism evidence="4 5">
    <name type="scientific">Rhodococcoides trifolii</name>
    <dbReference type="NCBI Taxonomy" id="908250"/>
    <lineage>
        <taxon>Bacteria</taxon>
        <taxon>Bacillati</taxon>
        <taxon>Actinomycetota</taxon>
        <taxon>Actinomycetes</taxon>
        <taxon>Mycobacteriales</taxon>
        <taxon>Nocardiaceae</taxon>
        <taxon>Rhodococcoides</taxon>
    </lineage>
</organism>
<accession>A0A917FSE4</accession>
<dbReference type="AlphaFoldDB" id="A0A917FSE4"/>
<keyword evidence="3" id="KW-1133">Transmembrane helix</keyword>
<evidence type="ECO:0000256" key="1">
    <source>
        <dbReference type="NCBIfam" id="TIGR02228"/>
    </source>
</evidence>
<dbReference type="GO" id="GO:0009003">
    <property type="term" value="F:signal peptidase activity"/>
    <property type="evidence" value="ECO:0007669"/>
    <property type="project" value="UniProtKB-EC"/>
</dbReference>
<feature type="region of interest" description="Disordered" evidence="2">
    <location>
        <begin position="339"/>
        <end position="430"/>
    </location>
</feature>
<comment type="caution">
    <text evidence="4">The sequence shown here is derived from an EMBL/GenBank/DDBJ whole genome shotgun (WGS) entry which is preliminary data.</text>
</comment>
<reference evidence="4" key="1">
    <citation type="journal article" date="2014" name="Int. J. Syst. Evol. Microbiol.">
        <title>Complete genome sequence of Corynebacterium casei LMG S-19264T (=DSM 44701T), isolated from a smear-ripened cheese.</title>
        <authorList>
            <consortium name="US DOE Joint Genome Institute (JGI-PGF)"/>
            <person name="Walter F."/>
            <person name="Albersmeier A."/>
            <person name="Kalinowski J."/>
            <person name="Ruckert C."/>
        </authorList>
    </citation>
    <scope>NUCLEOTIDE SEQUENCE</scope>
    <source>
        <strain evidence="4">CCM 7905</strain>
    </source>
</reference>
<gene>
    <name evidence="4" type="ORF">GCM10007304_10160</name>
</gene>
<evidence type="ECO:0000313" key="5">
    <source>
        <dbReference type="Proteomes" id="UP000654257"/>
    </source>
</evidence>
<reference evidence="4" key="2">
    <citation type="submission" date="2020-09" db="EMBL/GenBank/DDBJ databases">
        <authorList>
            <person name="Sun Q."/>
            <person name="Sedlacek I."/>
        </authorList>
    </citation>
    <scope>NUCLEOTIDE SEQUENCE</scope>
    <source>
        <strain evidence="4">CCM 7905</strain>
    </source>
</reference>
<feature type="transmembrane region" description="Helical" evidence="3">
    <location>
        <begin position="181"/>
        <end position="199"/>
    </location>
</feature>
<dbReference type="InterPro" id="IPR001733">
    <property type="entry name" value="Peptidase_S26B"/>
</dbReference>
<evidence type="ECO:0000256" key="3">
    <source>
        <dbReference type="SAM" id="Phobius"/>
    </source>
</evidence>
<feature type="compositionally biased region" description="Polar residues" evidence="2">
    <location>
        <begin position="419"/>
        <end position="430"/>
    </location>
</feature>
<evidence type="ECO:0000313" key="4">
    <source>
        <dbReference type="EMBL" id="GGF98149.1"/>
    </source>
</evidence>
<protein>
    <recommendedName>
        <fullName evidence="1">Signal peptidase I</fullName>
        <ecNumber evidence="1">3.4.21.89</ecNumber>
    </recommendedName>
</protein>
<sequence length="506" mass="51088">MTRSRGRLQEAALTVGALLGLLCIVAAMAAMLFGITPLVFRSGSMSPTITTGSVALGRDIPATEVRVGDIVSVDRADGSRLTHRVQSVDSVAGNSATLTLKGDANESADPTPYVVTTVTDVIAHVPYLGYFVAWLSTPFAWATGAVLAVSLMWIAFRPDSSSSPRGSPRHGRHAKSKNPPVVVPIVLVAVVASVVGVGFSRSDMTAAAGTDTAYGRAAVTVGFLPGPPTFTCANRAITGVDLSFTSNDSRFTYEVRYTGGMTTAVRGPAAVGTNFTVTPPVLNLGLGTTTATLVAKYNSFVSAPLTRAFTTTVVLTGCAPAGSTSSGAASQSARVAQAPAASASTTTPSTTTLSTTTPSATTATSPTTTSTAAPTPTTTPATTTPAVTTPPTTTTTTPPPPTTTSTPPPPADAFIPAGSSRTSGTNTASIADGQLTVTDGTGNTVYQRPVTSSQRYGTGIVWSSTGDLYALSDTAGPVRISPASDGTWSSASVDTSALPADIAALV</sequence>
<keyword evidence="5" id="KW-1185">Reference proteome</keyword>
<name>A0A917FSE4_9NOCA</name>
<feature type="transmembrane region" description="Helical" evidence="3">
    <location>
        <begin position="131"/>
        <end position="156"/>
    </location>
</feature>
<dbReference type="Proteomes" id="UP000654257">
    <property type="component" value="Unassembled WGS sequence"/>
</dbReference>
<feature type="transmembrane region" description="Helical" evidence="3">
    <location>
        <begin position="12"/>
        <end position="35"/>
    </location>
</feature>
<dbReference type="GO" id="GO:0016020">
    <property type="term" value="C:membrane"/>
    <property type="evidence" value="ECO:0007669"/>
    <property type="project" value="UniProtKB-UniRule"/>
</dbReference>